<keyword evidence="2" id="KW-0378">Hydrolase</keyword>
<dbReference type="SUPFAM" id="SSF82771">
    <property type="entry name" value="GIY-YIG endonuclease"/>
    <property type="match status" value="1"/>
</dbReference>
<dbReference type="GO" id="GO:0033557">
    <property type="term" value="C:Slx1-Slx4 complex"/>
    <property type="evidence" value="ECO:0007669"/>
    <property type="project" value="TreeGrafter"/>
</dbReference>
<evidence type="ECO:0000313" key="3">
    <source>
        <dbReference type="Proteomes" id="UP000188320"/>
    </source>
</evidence>
<proteinExistence type="predicted"/>
<keyword evidence="2" id="KW-0540">Nuclease</keyword>
<protein>
    <submittedName>
        <fullName evidence="2">Structure-specific endonuclease subunit SLX1</fullName>
    </submittedName>
</protein>
<dbReference type="Proteomes" id="UP000188320">
    <property type="component" value="Unassembled WGS sequence"/>
</dbReference>
<keyword evidence="2" id="KW-0255">Endonuclease</keyword>
<dbReference type="InterPro" id="IPR050381">
    <property type="entry name" value="SLX1_endonuclease"/>
</dbReference>
<dbReference type="PANTHER" id="PTHR20208">
    <property type="entry name" value="STRUCTURE-SPECIFIC ENDONUCLEASE SUBUNIT SLX1"/>
    <property type="match status" value="1"/>
</dbReference>
<dbReference type="EMBL" id="LSSK01000468">
    <property type="protein sequence ID" value="OMH83243.1"/>
    <property type="molecule type" value="Genomic_DNA"/>
</dbReference>
<keyword evidence="3" id="KW-1185">Reference proteome</keyword>
<name>A0A1R1PQQ9_ZANCU</name>
<dbReference type="PANTHER" id="PTHR20208:SF10">
    <property type="entry name" value="STRUCTURE-SPECIFIC ENDONUCLEASE SUBUNIT SLX1"/>
    <property type="match status" value="1"/>
</dbReference>
<dbReference type="AlphaFoldDB" id="A0A1R1PQQ9"/>
<dbReference type="Pfam" id="PF01541">
    <property type="entry name" value="GIY-YIG"/>
    <property type="match status" value="1"/>
</dbReference>
<dbReference type="GO" id="GO:0000724">
    <property type="term" value="P:double-strand break repair via homologous recombination"/>
    <property type="evidence" value="ECO:0007669"/>
    <property type="project" value="TreeGrafter"/>
</dbReference>
<dbReference type="InterPro" id="IPR035901">
    <property type="entry name" value="GIY-YIG_endonuc_sf"/>
</dbReference>
<feature type="domain" description="GIY-YIG" evidence="1">
    <location>
        <begin position="13"/>
        <end position="71"/>
    </location>
</feature>
<organism evidence="2 3">
    <name type="scientific">Zancudomyces culisetae</name>
    <name type="common">Gut fungus</name>
    <name type="synonym">Smittium culisetae</name>
    <dbReference type="NCBI Taxonomy" id="1213189"/>
    <lineage>
        <taxon>Eukaryota</taxon>
        <taxon>Fungi</taxon>
        <taxon>Fungi incertae sedis</taxon>
        <taxon>Zoopagomycota</taxon>
        <taxon>Kickxellomycotina</taxon>
        <taxon>Harpellomycetes</taxon>
        <taxon>Harpellales</taxon>
        <taxon>Legeriomycetaceae</taxon>
        <taxon>Zancudomyces</taxon>
    </lineage>
</organism>
<dbReference type="PROSITE" id="PS50164">
    <property type="entry name" value="GIY_YIG"/>
    <property type="match status" value="1"/>
</dbReference>
<evidence type="ECO:0000313" key="2">
    <source>
        <dbReference type="EMBL" id="OMH83243.1"/>
    </source>
</evidence>
<dbReference type="OrthoDB" id="24645at2759"/>
<accession>A0A1R1PQQ9</accession>
<reference evidence="3" key="1">
    <citation type="submission" date="2017-01" db="EMBL/GenBank/DDBJ databases">
        <authorList>
            <person name="Wang Y."/>
            <person name="White M."/>
            <person name="Kvist S."/>
            <person name="Moncalvo J.-M."/>
        </authorList>
    </citation>
    <scope>NUCLEOTIDE SEQUENCE [LARGE SCALE GENOMIC DNA]</scope>
    <source>
        <strain evidence="3">COL-18-3</strain>
    </source>
</reference>
<gene>
    <name evidence="2" type="ORF">AX774_g3249</name>
</gene>
<dbReference type="InterPro" id="IPR000305">
    <property type="entry name" value="GIY-YIG_endonuc"/>
</dbReference>
<dbReference type="GO" id="GO:0017108">
    <property type="term" value="F:5'-flap endonuclease activity"/>
    <property type="evidence" value="ECO:0007669"/>
    <property type="project" value="TreeGrafter"/>
</dbReference>
<evidence type="ECO:0000259" key="1">
    <source>
        <dbReference type="PROSITE" id="PS50164"/>
    </source>
</evidence>
<dbReference type="GO" id="GO:0008821">
    <property type="term" value="F:crossover junction DNA endonuclease activity"/>
    <property type="evidence" value="ECO:0007669"/>
    <property type="project" value="TreeGrafter"/>
</dbReference>
<comment type="caution">
    <text evidence="2">The sequence shown here is derived from an EMBL/GenBank/DDBJ whole genome shotgun (WGS) entry which is preliminary data.</text>
</comment>
<dbReference type="Gene3D" id="3.40.1440.10">
    <property type="entry name" value="GIY-YIG endonuclease"/>
    <property type="match status" value="1"/>
</dbReference>
<sequence length="71" mass="8359">MNSKEAERYEFPLFYCCYLLRSQAPRYTKHTYVGSTPNPIRRLRQHNGEISAGAWKTNKKRPCRISGMEYG</sequence>